<evidence type="ECO:0000313" key="3">
    <source>
        <dbReference type="Proteomes" id="UP000682877"/>
    </source>
</evidence>
<dbReference type="EMBL" id="LR999458">
    <property type="protein sequence ID" value="CAE6215821.1"/>
    <property type="molecule type" value="Genomic_DNA"/>
</dbReference>
<accession>A0A8S2B6B5</accession>
<organism evidence="2 3">
    <name type="scientific">Arabidopsis arenosa</name>
    <name type="common">Sand rock-cress</name>
    <name type="synonym">Cardaminopsis arenosa</name>
    <dbReference type="NCBI Taxonomy" id="38785"/>
    <lineage>
        <taxon>Eukaryota</taxon>
        <taxon>Viridiplantae</taxon>
        <taxon>Streptophyta</taxon>
        <taxon>Embryophyta</taxon>
        <taxon>Tracheophyta</taxon>
        <taxon>Spermatophyta</taxon>
        <taxon>Magnoliopsida</taxon>
        <taxon>eudicotyledons</taxon>
        <taxon>Gunneridae</taxon>
        <taxon>Pentapetalae</taxon>
        <taxon>rosids</taxon>
        <taxon>malvids</taxon>
        <taxon>Brassicales</taxon>
        <taxon>Brassicaceae</taxon>
        <taxon>Camelineae</taxon>
        <taxon>Arabidopsis</taxon>
    </lineage>
</organism>
<sequence length="156" mass="17864">MGQTKNERFWEGVQVHCQFRDKHGNYFEPPEPRFLSLHQKYNHLIIFHCHFPLIQDCDQVDIEFRLTSIRLLLKGCGIRLPDDPIPSLASLNEADESKAGDEELKGKEQVSLFNDCSSVDNPLGNPKNLANETENGEESGESIVKTERSKKRIRIT</sequence>
<dbReference type="Proteomes" id="UP000682877">
    <property type="component" value="Chromosome 8"/>
</dbReference>
<feature type="region of interest" description="Disordered" evidence="1">
    <location>
        <begin position="117"/>
        <end position="156"/>
    </location>
</feature>
<dbReference type="AlphaFoldDB" id="A0A8S2B6B5"/>
<keyword evidence="3" id="KW-1185">Reference proteome</keyword>
<protein>
    <submittedName>
        <fullName evidence="2">Uncharacterized protein</fullName>
    </submittedName>
</protein>
<gene>
    <name evidence="2" type="ORF">AARE701A_LOCUS20357</name>
</gene>
<proteinExistence type="predicted"/>
<reference evidence="2" key="1">
    <citation type="submission" date="2021-01" db="EMBL/GenBank/DDBJ databases">
        <authorList>
            <person name="Bezrukov I."/>
        </authorList>
    </citation>
    <scope>NUCLEOTIDE SEQUENCE</scope>
</reference>
<evidence type="ECO:0000256" key="1">
    <source>
        <dbReference type="SAM" id="MobiDB-lite"/>
    </source>
</evidence>
<name>A0A8S2B6B5_ARAAE</name>
<evidence type="ECO:0000313" key="2">
    <source>
        <dbReference type="EMBL" id="CAE6215821.1"/>
    </source>
</evidence>